<feature type="domain" description="NmrA-like" evidence="1">
    <location>
        <begin position="5"/>
        <end position="195"/>
    </location>
</feature>
<dbReference type="InterPro" id="IPR036291">
    <property type="entry name" value="NAD(P)-bd_dom_sf"/>
</dbReference>
<accession>A0A507FL83</accession>
<evidence type="ECO:0000313" key="2">
    <source>
        <dbReference type="EMBL" id="TPX77074.1"/>
    </source>
</evidence>
<dbReference type="InterPro" id="IPR008030">
    <property type="entry name" value="NmrA-like"/>
</dbReference>
<keyword evidence="3" id="KW-1185">Reference proteome</keyword>
<dbReference type="SUPFAM" id="SSF51735">
    <property type="entry name" value="NAD(P)-binding Rossmann-fold domains"/>
    <property type="match status" value="1"/>
</dbReference>
<dbReference type="EMBL" id="QEAP01000029">
    <property type="protein sequence ID" value="TPX77074.1"/>
    <property type="molecule type" value="Genomic_DNA"/>
</dbReference>
<reference evidence="2 3" key="1">
    <citation type="journal article" date="2019" name="Sci. Rep.">
        <title>Comparative genomics of chytrid fungi reveal insights into the obligate biotrophic and pathogenic lifestyle of Synchytrium endobioticum.</title>
        <authorList>
            <person name="van de Vossenberg B.T.L.H."/>
            <person name="Warris S."/>
            <person name="Nguyen H.D.T."/>
            <person name="van Gent-Pelzer M.P.E."/>
            <person name="Joly D.L."/>
            <person name="van de Geest H.C."/>
            <person name="Bonants P.J.M."/>
            <person name="Smith D.S."/>
            <person name="Levesque C.A."/>
            <person name="van der Lee T.A.J."/>
        </authorList>
    </citation>
    <scope>NUCLEOTIDE SEQUENCE [LARGE SCALE GENOMIC DNA]</scope>
    <source>
        <strain evidence="2 3">CBS 675.73</strain>
    </source>
</reference>
<dbReference type="PANTHER" id="PTHR47129">
    <property type="entry name" value="QUINONE OXIDOREDUCTASE 2"/>
    <property type="match status" value="1"/>
</dbReference>
<proteinExistence type="predicted"/>
<gene>
    <name evidence="2" type="ORF">CcCBS67573_g01662</name>
</gene>
<dbReference type="PANTHER" id="PTHR47129:SF1">
    <property type="entry name" value="NMRA-LIKE DOMAIN-CONTAINING PROTEIN"/>
    <property type="match status" value="1"/>
</dbReference>
<evidence type="ECO:0000259" key="1">
    <source>
        <dbReference type="Pfam" id="PF05368"/>
    </source>
</evidence>
<dbReference type="Proteomes" id="UP000320333">
    <property type="component" value="Unassembled WGS sequence"/>
</dbReference>
<dbReference type="Pfam" id="PF05368">
    <property type="entry name" value="NmrA"/>
    <property type="match status" value="1"/>
</dbReference>
<dbReference type="Gene3D" id="3.40.50.720">
    <property type="entry name" value="NAD(P)-binding Rossmann-like Domain"/>
    <property type="match status" value="1"/>
</dbReference>
<dbReference type="STRING" id="246404.A0A507FL83"/>
<organism evidence="2 3">
    <name type="scientific">Chytriomyces confervae</name>
    <dbReference type="NCBI Taxonomy" id="246404"/>
    <lineage>
        <taxon>Eukaryota</taxon>
        <taxon>Fungi</taxon>
        <taxon>Fungi incertae sedis</taxon>
        <taxon>Chytridiomycota</taxon>
        <taxon>Chytridiomycota incertae sedis</taxon>
        <taxon>Chytridiomycetes</taxon>
        <taxon>Chytridiales</taxon>
        <taxon>Chytriomycetaceae</taxon>
        <taxon>Chytriomyces</taxon>
    </lineage>
</organism>
<evidence type="ECO:0000313" key="3">
    <source>
        <dbReference type="Proteomes" id="UP000320333"/>
    </source>
</evidence>
<dbReference type="AlphaFoldDB" id="A0A507FL83"/>
<dbReference type="OrthoDB" id="10254221at2759"/>
<name>A0A507FL83_9FUNG</name>
<sequence length="280" mass="30630">MVIRNERILVTGATGQIGQSLVRQLLAGSDDMRVRLFARNTAVTRTLFANEEYAGRIEYSQGTNEDLLSLAVALVDVDRLFLLTIKPVLEMEMVKVAEASGVKHIVKLSCIVATEQAAVDELVQKHMAVQSLLASLSVPFTILWPGVFMESLLPSGQETSKAYPEPLQHDYFEDGYLFAISVHDAASCAAAILAGPLESHTNKSYILSGCAPDYCPLLFPQNQRAPPLHACYLRYFGDSFLASNALKSILGRDPITWNEFLSSRIYSASSLQPSTPCSIA</sequence>
<comment type="caution">
    <text evidence="2">The sequence shown here is derived from an EMBL/GenBank/DDBJ whole genome shotgun (WGS) entry which is preliminary data.</text>
</comment>
<protein>
    <recommendedName>
        <fullName evidence="1">NmrA-like domain-containing protein</fullName>
    </recommendedName>
</protein>
<dbReference type="InterPro" id="IPR052718">
    <property type="entry name" value="NmrA-type_oxidoreductase"/>
</dbReference>